<comment type="similarity">
    <text evidence="2">Belongs to the GILT family.</text>
</comment>
<evidence type="ECO:0000256" key="1">
    <source>
        <dbReference type="ARBA" id="ARBA00004613"/>
    </source>
</evidence>
<dbReference type="GO" id="GO:0005576">
    <property type="term" value="C:extracellular region"/>
    <property type="evidence" value="ECO:0007669"/>
    <property type="project" value="UniProtKB-SubCell"/>
</dbReference>
<evidence type="ECO:0000313" key="7">
    <source>
        <dbReference type="Proteomes" id="UP000277580"/>
    </source>
</evidence>
<evidence type="ECO:0000256" key="4">
    <source>
        <dbReference type="ARBA" id="ARBA00022729"/>
    </source>
</evidence>
<name>A0A3N4KQ87_9PEZI</name>
<accession>A0A3N4KQ87</accession>
<dbReference type="OrthoDB" id="958254at2759"/>
<dbReference type="EMBL" id="ML119172">
    <property type="protein sequence ID" value="RPB07925.1"/>
    <property type="molecule type" value="Genomic_DNA"/>
</dbReference>
<dbReference type="AlphaFoldDB" id="A0A3N4KQ87"/>
<evidence type="ECO:0000256" key="2">
    <source>
        <dbReference type="ARBA" id="ARBA00005679"/>
    </source>
</evidence>
<protein>
    <recommendedName>
        <fullName evidence="8">GILT-domain-containing protein</fullName>
    </recommendedName>
</protein>
<dbReference type="PANTHER" id="PTHR13234">
    <property type="entry name" value="GAMMA-INTERFERON INDUCIBLE LYSOSOMAL THIOL REDUCTASE GILT"/>
    <property type="match status" value="1"/>
</dbReference>
<evidence type="ECO:0000256" key="5">
    <source>
        <dbReference type="ARBA" id="ARBA00023180"/>
    </source>
</evidence>
<keyword evidence="5" id="KW-0325">Glycoprotein</keyword>
<comment type="subcellular location">
    <subcellularLocation>
        <location evidence="1">Secreted</location>
    </subcellularLocation>
</comment>
<keyword evidence="3" id="KW-0964">Secreted</keyword>
<dbReference type="InterPro" id="IPR004911">
    <property type="entry name" value="Interferon-induced_GILT"/>
</dbReference>
<dbReference type="GO" id="GO:0016671">
    <property type="term" value="F:oxidoreductase activity, acting on a sulfur group of donors, disulfide as acceptor"/>
    <property type="evidence" value="ECO:0007669"/>
    <property type="project" value="InterPro"/>
</dbReference>
<keyword evidence="7" id="KW-1185">Reference proteome</keyword>
<evidence type="ECO:0008006" key="8">
    <source>
        <dbReference type="Google" id="ProtNLM"/>
    </source>
</evidence>
<gene>
    <name evidence="6" type="ORF">P167DRAFT_539719</name>
</gene>
<evidence type="ECO:0000256" key="3">
    <source>
        <dbReference type="ARBA" id="ARBA00022525"/>
    </source>
</evidence>
<dbReference type="Proteomes" id="UP000277580">
    <property type="component" value="Unassembled WGS sequence"/>
</dbReference>
<keyword evidence="4" id="KW-0732">Signal</keyword>
<dbReference type="STRING" id="1392247.A0A3N4KQ87"/>
<dbReference type="InParanoid" id="A0A3N4KQ87"/>
<sequence>MLSRSTLITTLLTFALIASSFTFYTHLRRDGQPPSALPDLEHNNTNSNKTKVPLEIHIMSKCPDARDCVELLVAPALKNVSDIVDFRMSFIGRRLQDGTTACMHGPSECLGNSIHLCAAHLYPDTYLPFSLCLLHDYARLPAQDFIESCASKHDISFDKVNECISSLDPDGGMAMLASSVERSRRAGVATSCTVRVEEKVWCVRDGGRWRDCDGGSGVDDLVREVKERYRKGSVVVVESAGEEEGYEAEKPGMVGQERKSLRQMIDERIVWRG</sequence>
<reference evidence="6 7" key="1">
    <citation type="journal article" date="2018" name="Nat. Ecol. Evol.">
        <title>Pezizomycetes genomes reveal the molecular basis of ectomycorrhizal truffle lifestyle.</title>
        <authorList>
            <person name="Murat C."/>
            <person name="Payen T."/>
            <person name="Noel B."/>
            <person name="Kuo A."/>
            <person name="Morin E."/>
            <person name="Chen J."/>
            <person name="Kohler A."/>
            <person name="Krizsan K."/>
            <person name="Balestrini R."/>
            <person name="Da Silva C."/>
            <person name="Montanini B."/>
            <person name="Hainaut M."/>
            <person name="Levati E."/>
            <person name="Barry K.W."/>
            <person name="Belfiori B."/>
            <person name="Cichocki N."/>
            <person name="Clum A."/>
            <person name="Dockter R.B."/>
            <person name="Fauchery L."/>
            <person name="Guy J."/>
            <person name="Iotti M."/>
            <person name="Le Tacon F."/>
            <person name="Lindquist E.A."/>
            <person name="Lipzen A."/>
            <person name="Malagnac F."/>
            <person name="Mello A."/>
            <person name="Molinier V."/>
            <person name="Miyauchi S."/>
            <person name="Poulain J."/>
            <person name="Riccioni C."/>
            <person name="Rubini A."/>
            <person name="Sitrit Y."/>
            <person name="Splivallo R."/>
            <person name="Traeger S."/>
            <person name="Wang M."/>
            <person name="Zifcakova L."/>
            <person name="Wipf D."/>
            <person name="Zambonelli A."/>
            <person name="Paolocci F."/>
            <person name="Nowrousian M."/>
            <person name="Ottonello S."/>
            <person name="Baldrian P."/>
            <person name="Spatafora J.W."/>
            <person name="Henrissat B."/>
            <person name="Nagy L.G."/>
            <person name="Aury J.M."/>
            <person name="Wincker P."/>
            <person name="Grigoriev I.V."/>
            <person name="Bonfante P."/>
            <person name="Martin F.M."/>
        </authorList>
    </citation>
    <scope>NUCLEOTIDE SEQUENCE [LARGE SCALE GENOMIC DNA]</scope>
    <source>
        <strain evidence="6 7">CCBAS932</strain>
    </source>
</reference>
<proteinExistence type="inferred from homology"/>
<dbReference type="PANTHER" id="PTHR13234:SF8">
    <property type="entry name" value="GAMMA-INTERFERON-INDUCIBLE LYSOSOMAL THIOL REDUCTASE"/>
    <property type="match status" value="1"/>
</dbReference>
<evidence type="ECO:0000313" key="6">
    <source>
        <dbReference type="EMBL" id="RPB07925.1"/>
    </source>
</evidence>
<organism evidence="6 7">
    <name type="scientific">Morchella conica CCBAS932</name>
    <dbReference type="NCBI Taxonomy" id="1392247"/>
    <lineage>
        <taxon>Eukaryota</taxon>
        <taxon>Fungi</taxon>
        <taxon>Dikarya</taxon>
        <taxon>Ascomycota</taxon>
        <taxon>Pezizomycotina</taxon>
        <taxon>Pezizomycetes</taxon>
        <taxon>Pezizales</taxon>
        <taxon>Morchellaceae</taxon>
        <taxon>Morchella</taxon>
    </lineage>
</organism>
<dbReference type="Pfam" id="PF03227">
    <property type="entry name" value="GILT"/>
    <property type="match status" value="1"/>
</dbReference>